<evidence type="ECO:0000256" key="2">
    <source>
        <dbReference type="ARBA" id="ARBA00008766"/>
    </source>
</evidence>
<dbReference type="InterPro" id="IPR050659">
    <property type="entry name" value="Peptidase_M24B"/>
</dbReference>
<feature type="domain" description="Peptidase M24" evidence="4">
    <location>
        <begin position="152"/>
        <end position="349"/>
    </location>
</feature>
<dbReference type="CDD" id="cd01092">
    <property type="entry name" value="APP-like"/>
    <property type="match status" value="1"/>
</dbReference>
<dbReference type="Proteomes" id="UP000680304">
    <property type="component" value="Unassembled WGS sequence"/>
</dbReference>
<organism evidence="6 7">
    <name type="scientific">Paenibacillus cisolokensis</name>
    <dbReference type="NCBI Taxonomy" id="1658519"/>
    <lineage>
        <taxon>Bacteria</taxon>
        <taxon>Bacillati</taxon>
        <taxon>Bacillota</taxon>
        <taxon>Bacilli</taxon>
        <taxon>Bacillales</taxon>
        <taxon>Paenibacillaceae</taxon>
        <taxon>Paenibacillus</taxon>
    </lineage>
</organism>
<dbReference type="SUPFAM" id="SSF55920">
    <property type="entry name" value="Creatinase/aminopeptidase"/>
    <property type="match status" value="1"/>
</dbReference>
<comment type="caution">
    <text evidence="6">The sequence shown here is derived from an EMBL/GenBank/DDBJ whole genome shotgun (WGS) entry which is preliminary data.</text>
</comment>
<gene>
    <name evidence="6" type="ORF">PACILC2_40220</name>
</gene>
<dbReference type="Pfam" id="PF01321">
    <property type="entry name" value="Creatinase_N"/>
    <property type="match status" value="1"/>
</dbReference>
<dbReference type="SUPFAM" id="SSF53092">
    <property type="entry name" value="Creatinase/prolidase N-terminal domain"/>
    <property type="match status" value="1"/>
</dbReference>
<evidence type="ECO:0000259" key="5">
    <source>
        <dbReference type="Pfam" id="PF01321"/>
    </source>
</evidence>
<evidence type="ECO:0000256" key="3">
    <source>
        <dbReference type="ARBA" id="ARBA00023211"/>
    </source>
</evidence>
<sequence length="369" mass="40424">MTTNDVWPIRKRQLQAYMEEQGIDVAIITSPTHVYYFTGFHCDPHERFLALAIDVRSGAETLFVPLVDRLAAQQQADVSRIVAVSDTDNPYDTLRANTVQPSSIGLEKNFVSLAAAERLTAIFPDARLHDLEPAILSLRMKKTEEEIAKVSASIALIEQVMAHAVKHAAIGMTELDLTAELEYQMKRLGADKPAFESIVLTGARTALPHGHPGPTPIRPGDLVLIDIGVKAQGYCSDITRTFIMGEGTREQERIYETVLAANEAAIRAVRTGAPISVLDDTARQIIASRGYGEYFPHRVGHGFGMDIHEAPSIHGENGMLMEPGLLFTIEPGVYVPQIGGVRIEDDIYIASDGSARVLTSFPKRLTRIG</sequence>
<keyword evidence="7" id="KW-1185">Reference proteome</keyword>
<reference evidence="6 7" key="1">
    <citation type="submission" date="2021-04" db="EMBL/GenBank/DDBJ databases">
        <title>Draft genome sequence of Paenibacillus cisolokensis, LC2-13A.</title>
        <authorList>
            <person name="Uke A."/>
            <person name="Chhe C."/>
            <person name="Baramee S."/>
            <person name="Kosugi A."/>
        </authorList>
    </citation>
    <scope>NUCLEOTIDE SEQUENCE [LARGE SCALE GENOMIC DNA]</scope>
    <source>
        <strain evidence="6 7">LC2-13A</strain>
    </source>
</reference>
<dbReference type="InterPro" id="IPR036005">
    <property type="entry name" value="Creatinase/aminopeptidase-like"/>
</dbReference>
<dbReference type="InterPro" id="IPR029149">
    <property type="entry name" value="Creatin/AminoP/Spt16_N"/>
</dbReference>
<dbReference type="EMBL" id="BOVJ01000133">
    <property type="protein sequence ID" value="GIQ65454.1"/>
    <property type="molecule type" value="Genomic_DNA"/>
</dbReference>
<evidence type="ECO:0000313" key="6">
    <source>
        <dbReference type="EMBL" id="GIQ65454.1"/>
    </source>
</evidence>
<evidence type="ECO:0000259" key="4">
    <source>
        <dbReference type="Pfam" id="PF00557"/>
    </source>
</evidence>
<dbReference type="PRINTS" id="PR00599">
    <property type="entry name" value="MAPEPTIDASE"/>
</dbReference>
<evidence type="ECO:0000256" key="1">
    <source>
        <dbReference type="ARBA" id="ARBA00001936"/>
    </source>
</evidence>
<dbReference type="Pfam" id="PF00557">
    <property type="entry name" value="Peptidase_M24"/>
    <property type="match status" value="1"/>
</dbReference>
<feature type="domain" description="Creatinase N-terminal" evidence="5">
    <location>
        <begin position="10"/>
        <end position="140"/>
    </location>
</feature>
<evidence type="ECO:0000313" key="7">
    <source>
        <dbReference type="Proteomes" id="UP000680304"/>
    </source>
</evidence>
<protein>
    <submittedName>
        <fullName evidence="6">Xaa-Pro dipeptidase</fullName>
    </submittedName>
</protein>
<dbReference type="InterPro" id="IPR000994">
    <property type="entry name" value="Pept_M24"/>
</dbReference>
<dbReference type="Gene3D" id="3.90.230.10">
    <property type="entry name" value="Creatinase/methionine aminopeptidase superfamily"/>
    <property type="match status" value="1"/>
</dbReference>
<accession>A0ABQ4NB63</accession>
<comment type="similarity">
    <text evidence="2">Belongs to the peptidase M24B family.</text>
</comment>
<keyword evidence="3" id="KW-0464">Manganese</keyword>
<dbReference type="InterPro" id="IPR000587">
    <property type="entry name" value="Creatinase_N"/>
</dbReference>
<name>A0ABQ4NB63_9BACL</name>
<dbReference type="RefSeq" id="WP_213529921.1">
    <property type="nucleotide sequence ID" value="NZ_BOVJ01000133.1"/>
</dbReference>
<dbReference type="PANTHER" id="PTHR46112">
    <property type="entry name" value="AMINOPEPTIDASE"/>
    <property type="match status" value="1"/>
</dbReference>
<dbReference type="InterPro" id="IPR001714">
    <property type="entry name" value="Pept_M24_MAP"/>
</dbReference>
<dbReference type="PANTHER" id="PTHR46112:SF10">
    <property type="entry name" value="DIPEPTIDASE YKVY-RELATED"/>
    <property type="match status" value="1"/>
</dbReference>
<dbReference type="Gene3D" id="3.40.350.10">
    <property type="entry name" value="Creatinase/prolidase N-terminal domain"/>
    <property type="match status" value="1"/>
</dbReference>
<comment type="cofactor">
    <cofactor evidence="1">
        <name>Mn(2+)</name>
        <dbReference type="ChEBI" id="CHEBI:29035"/>
    </cofactor>
</comment>
<proteinExistence type="inferred from homology"/>